<organism evidence="2 3">
    <name type="scientific">Entamoeba histolytica</name>
    <dbReference type="NCBI Taxonomy" id="5759"/>
    <lineage>
        <taxon>Eukaryota</taxon>
        <taxon>Amoebozoa</taxon>
        <taxon>Evosea</taxon>
        <taxon>Archamoebae</taxon>
        <taxon>Mastigamoebida</taxon>
        <taxon>Entamoebidae</taxon>
        <taxon>Entamoeba</taxon>
    </lineage>
</organism>
<dbReference type="eggNOG" id="ENOG502RHN9">
    <property type="taxonomic scope" value="Eukaryota"/>
</dbReference>
<name>A0A175JRQ9_ENTHI</name>
<keyword evidence="1" id="KW-0175">Coiled coil</keyword>
<dbReference type="VEuPathDB" id="AmoebaDB:EHI7A_025980"/>
<comment type="caution">
    <text evidence="2">The sequence shown here is derived from an EMBL/GenBank/DDBJ whole genome shotgun (WGS) entry which is preliminary data.</text>
</comment>
<evidence type="ECO:0000256" key="1">
    <source>
        <dbReference type="SAM" id="Coils"/>
    </source>
</evidence>
<reference evidence="2 3" key="1">
    <citation type="submission" date="2016-05" db="EMBL/GenBank/DDBJ databases">
        <title>First whole genome sequencing of Entamoeba histolytica HM1:IMSS-clone-6.</title>
        <authorList>
            <person name="Mukherjee Avik.K."/>
            <person name="Izumyama S."/>
            <person name="Nakada-Tsukui K."/>
            <person name="Nozaki T."/>
        </authorList>
    </citation>
    <scope>NUCLEOTIDE SEQUENCE [LARGE SCALE GENOMIC DNA]</scope>
    <source>
        <strain evidence="2 3">HM1:IMSS clone 6</strain>
    </source>
</reference>
<protein>
    <submittedName>
        <fullName evidence="2">Uncharacterized protein</fullName>
    </submittedName>
</protein>
<dbReference type="VEuPathDB" id="AmoebaDB:EHI5A_034940"/>
<dbReference type="AlphaFoldDB" id="A0A175JRQ9"/>
<accession>A0A175JRQ9</accession>
<dbReference type="Proteomes" id="UP000078387">
    <property type="component" value="Unassembled WGS sequence"/>
</dbReference>
<gene>
    <name evidence="2" type="ORF">CL6EHI_030100</name>
</gene>
<evidence type="ECO:0000313" key="2">
    <source>
        <dbReference type="EMBL" id="GAT96118.1"/>
    </source>
</evidence>
<proteinExistence type="predicted"/>
<dbReference type="VEuPathDB" id="AmoebaDB:EHI8A_022860"/>
<feature type="coiled-coil region" evidence="1">
    <location>
        <begin position="73"/>
        <end position="107"/>
    </location>
</feature>
<sequence length="135" mass="15766">MEETTLDVVGFINLISQFIESNNKEKYYSEMLEESILLLKTLNTESINEVLKLCKTEYLTYRTFLQQQLIKMKEAYLKKNTQINSLINELQQETQKFTSALQKCNNSIMTEEVGLFPDDVAKLRDQILVDLENVD</sequence>
<dbReference type="VEuPathDB" id="AmoebaDB:KM1_055690"/>
<dbReference type="VEuPathDB" id="AmoebaDB:EHI_030100"/>
<dbReference type="EMBL" id="BDEQ01000001">
    <property type="protein sequence ID" value="GAT96118.1"/>
    <property type="molecule type" value="Genomic_DNA"/>
</dbReference>
<evidence type="ECO:0000313" key="3">
    <source>
        <dbReference type="Proteomes" id="UP000078387"/>
    </source>
</evidence>